<proteinExistence type="predicted"/>
<organism evidence="2 3">
    <name type="scientific">Elsinoe ampelina</name>
    <dbReference type="NCBI Taxonomy" id="302913"/>
    <lineage>
        <taxon>Eukaryota</taxon>
        <taxon>Fungi</taxon>
        <taxon>Dikarya</taxon>
        <taxon>Ascomycota</taxon>
        <taxon>Pezizomycotina</taxon>
        <taxon>Dothideomycetes</taxon>
        <taxon>Dothideomycetidae</taxon>
        <taxon>Myriangiales</taxon>
        <taxon>Elsinoaceae</taxon>
        <taxon>Elsinoe</taxon>
    </lineage>
</organism>
<dbReference type="EMBL" id="ML992505">
    <property type="protein sequence ID" value="KAF2224631.1"/>
    <property type="molecule type" value="Genomic_DNA"/>
</dbReference>
<evidence type="ECO:0000256" key="1">
    <source>
        <dbReference type="SAM" id="MobiDB-lite"/>
    </source>
</evidence>
<evidence type="ECO:0000313" key="2">
    <source>
        <dbReference type="EMBL" id="KAF2224631.1"/>
    </source>
</evidence>
<evidence type="ECO:0000313" key="3">
    <source>
        <dbReference type="Proteomes" id="UP000799538"/>
    </source>
</evidence>
<feature type="compositionally biased region" description="Basic and acidic residues" evidence="1">
    <location>
        <begin position="1"/>
        <end position="20"/>
    </location>
</feature>
<name>A0A6A6GG36_9PEZI</name>
<feature type="region of interest" description="Disordered" evidence="1">
    <location>
        <begin position="1"/>
        <end position="39"/>
    </location>
</feature>
<accession>A0A6A6GG36</accession>
<keyword evidence="3" id="KW-1185">Reference proteome</keyword>
<feature type="compositionally biased region" description="Low complexity" evidence="1">
    <location>
        <begin position="23"/>
        <end position="36"/>
    </location>
</feature>
<dbReference type="AlphaFoldDB" id="A0A6A6GG36"/>
<reference evidence="3" key="1">
    <citation type="journal article" date="2020" name="Stud. Mycol.">
        <title>101 Dothideomycetes genomes: A test case for predicting lifestyles and emergence of pathogens.</title>
        <authorList>
            <person name="Haridas S."/>
            <person name="Albert R."/>
            <person name="Binder M."/>
            <person name="Bloem J."/>
            <person name="LaButti K."/>
            <person name="Salamov A."/>
            <person name="Andreopoulos B."/>
            <person name="Baker S."/>
            <person name="Barry K."/>
            <person name="Bills G."/>
            <person name="Bluhm B."/>
            <person name="Cannon C."/>
            <person name="Castanera R."/>
            <person name="Culley D."/>
            <person name="Daum C."/>
            <person name="Ezra D."/>
            <person name="Gonzalez J."/>
            <person name="Henrissat B."/>
            <person name="Kuo A."/>
            <person name="Liang C."/>
            <person name="Lipzen A."/>
            <person name="Lutzoni F."/>
            <person name="Magnuson J."/>
            <person name="Mondo S."/>
            <person name="Nolan M."/>
            <person name="Ohm R."/>
            <person name="Pangilinan J."/>
            <person name="Park H.-J."/>
            <person name="Ramirez L."/>
            <person name="Alfaro M."/>
            <person name="Sun H."/>
            <person name="Tritt A."/>
            <person name="Yoshinaga Y."/>
            <person name="Zwiers L.-H."/>
            <person name="Turgeon B."/>
            <person name="Goodwin S."/>
            <person name="Spatafora J."/>
            <person name="Crous P."/>
            <person name="Grigoriev I."/>
        </authorList>
    </citation>
    <scope>NUCLEOTIDE SEQUENCE [LARGE SCALE GENOMIC DNA]</scope>
    <source>
        <strain evidence="3">CECT 20119</strain>
    </source>
</reference>
<sequence>MPLLDKVKNDSERSNDHGPEMDTTTSQSATQSQRTTGILPKLTLEKGSSLKLPKLMRLLSTAGEGFCVEIQSGVNMPEIYLYEGSDNTGRMIARTRTELDKAVDFCISPISEKDIVWSEMIMSKDFEECSFDVPGSSDPRNFTWSGLATGKANDGWMLRDTGTEADVCRFQFAGRSSTFSKEQGTIEWQSAVSREEELAILITLLGLLERRRSRQHKVDGVSAGFGSLMMSGTFA</sequence>
<dbReference type="Proteomes" id="UP000799538">
    <property type="component" value="Unassembled WGS sequence"/>
</dbReference>
<protein>
    <submittedName>
        <fullName evidence="2">Uncharacterized protein</fullName>
    </submittedName>
</protein>
<gene>
    <name evidence="2" type="ORF">BDZ85DRAFT_261288</name>
</gene>